<sequence>MLYSHEKLSFDRYVVFPARSEAYANSEVLMARHSCKFAFLFLTLFLVVLLEDGCLGKEKKPDPKNKKEKSSKIGKNVMDYTEADLHKLLDQWEENDEDIEEEDRYDDNDPRKPPLPGGGFDPQQFKNDPMALLKASKKGKVIMMFVSVAGNPSKKETEQITARWQTSLFNAQFQIERYIVADDRALFMLKDGSLAWDVKDFLITQPDCKLVEFDNQQFPGAGAKSDPTAKTEL</sequence>
<keyword evidence="4" id="KW-0732">Signal</keyword>
<keyword evidence="5" id="KW-0256">Endoplasmic reticulum</keyword>
<keyword evidence="6" id="KW-0143">Chaperone</keyword>
<evidence type="ECO:0000313" key="9">
    <source>
        <dbReference type="Proteomes" id="UP000275408"/>
    </source>
</evidence>
<evidence type="ECO:0008006" key="10">
    <source>
        <dbReference type="Google" id="ProtNLM"/>
    </source>
</evidence>
<reference evidence="8 9" key="1">
    <citation type="journal article" date="2018" name="Sci. Rep.">
        <title>Comparative analysis of the Pocillopora damicornis genome highlights role of immune system in coral evolution.</title>
        <authorList>
            <person name="Cunning R."/>
            <person name="Bay R.A."/>
            <person name="Gillette P."/>
            <person name="Baker A.C."/>
            <person name="Traylor-Knowles N."/>
        </authorList>
    </citation>
    <scope>NUCLEOTIDE SEQUENCE [LARGE SCALE GENOMIC DNA]</scope>
    <source>
        <strain evidence="8">RSMAS</strain>
        <tissue evidence="8">Whole animal</tissue>
    </source>
</reference>
<dbReference type="Pfam" id="PF10185">
    <property type="entry name" value="Mesd"/>
    <property type="match status" value="1"/>
</dbReference>
<comment type="subcellular location">
    <subcellularLocation>
        <location evidence="1">Endoplasmic reticulum</location>
    </subcellularLocation>
</comment>
<evidence type="ECO:0000256" key="1">
    <source>
        <dbReference type="ARBA" id="ARBA00004240"/>
    </source>
</evidence>
<dbReference type="STRING" id="46731.A0A3M6V1X2"/>
<dbReference type="Gene3D" id="3.30.70.260">
    <property type="match status" value="1"/>
</dbReference>
<organism evidence="8 9">
    <name type="scientific">Pocillopora damicornis</name>
    <name type="common">Cauliflower coral</name>
    <name type="synonym">Millepora damicornis</name>
    <dbReference type="NCBI Taxonomy" id="46731"/>
    <lineage>
        <taxon>Eukaryota</taxon>
        <taxon>Metazoa</taxon>
        <taxon>Cnidaria</taxon>
        <taxon>Anthozoa</taxon>
        <taxon>Hexacorallia</taxon>
        <taxon>Scleractinia</taxon>
        <taxon>Astrocoeniina</taxon>
        <taxon>Pocilloporidae</taxon>
        <taxon>Pocillopora</taxon>
    </lineage>
</organism>
<dbReference type="EMBL" id="RCHS01000253">
    <property type="protein sequence ID" value="RMX59931.1"/>
    <property type="molecule type" value="Genomic_DNA"/>
</dbReference>
<dbReference type="AlphaFoldDB" id="A0A3M6V1X2"/>
<evidence type="ECO:0000256" key="3">
    <source>
        <dbReference type="ARBA" id="ARBA00022687"/>
    </source>
</evidence>
<dbReference type="Proteomes" id="UP000275408">
    <property type="component" value="Unassembled WGS sequence"/>
</dbReference>
<feature type="compositionally biased region" description="Acidic residues" evidence="7">
    <location>
        <begin position="97"/>
        <end position="106"/>
    </location>
</feature>
<comment type="caution">
    <text evidence="8">The sequence shown here is derived from an EMBL/GenBank/DDBJ whole genome shotgun (WGS) entry which is preliminary data.</text>
</comment>
<proteinExistence type="inferred from homology"/>
<gene>
    <name evidence="8" type="ORF">pdam_00001125</name>
</gene>
<evidence type="ECO:0000256" key="2">
    <source>
        <dbReference type="ARBA" id="ARBA00011068"/>
    </source>
</evidence>
<dbReference type="OrthoDB" id="75833at2759"/>
<keyword evidence="3" id="KW-0879">Wnt signaling pathway</keyword>
<name>A0A3M6V1X2_POCDA</name>
<evidence type="ECO:0000256" key="5">
    <source>
        <dbReference type="ARBA" id="ARBA00022824"/>
    </source>
</evidence>
<dbReference type="PANTHER" id="PTHR17600:SF2">
    <property type="entry name" value="LRP CHAPERONE MESD"/>
    <property type="match status" value="1"/>
</dbReference>
<evidence type="ECO:0000313" key="8">
    <source>
        <dbReference type="EMBL" id="RMX59931.1"/>
    </source>
</evidence>
<accession>A0A3M6V1X2</accession>
<dbReference type="FunFam" id="3.30.70.260:FF:000031">
    <property type="entry name" value="LDLR chaperone MESD"/>
    <property type="match status" value="1"/>
</dbReference>
<feature type="region of interest" description="Disordered" evidence="7">
    <location>
        <begin position="97"/>
        <end position="125"/>
    </location>
</feature>
<evidence type="ECO:0000256" key="7">
    <source>
        <dbReference type="SAM" id="MobiDB-lite"/>
    </source>
</evidence>
<protein>
    <recommendedName>
        <fullName evidence="10">LDLR chaperone MESD</fullName>
    </recommendedName>
</protein>
<dbReference type="PANTHER" id="PTHR17600">
    <property type="entry name" value="MESODERM DEVELOPMENT CANDIDATE 2"/>
    <property type="match status" value="1"/>
</dbReference>
<dbReference type="GO" id="GO:0005783">
    <property type="term" value="C:endoplasmic reticulum"/>
    <property type="evidence" value="ECO:0007669"/>
    <property type="project" value="UniProtKB-SubCell"/>
</dbReference>
<dbReference type="InterPro" id="IPR019330">
    <property type="entry name" value="MESD"/>
</dbReference>
<dbReference type="GO" id="GO:0006457">
    <property type="term" value="P:protein folding"/>
    <property type="evidence" value="ECO:0007669"/>
    <property type="project" value="InterPro"/>
</dbReference>
<dbReference type="Gene3D" id="6.10.250.640">
    <property type="match status" value="1"/>
</dbReference>
<evidence type="ECO:0000256" key="6">
    <source>
        <dbReference type="ARBA" id="ARBA00023186"/>
    </source>
</evidence>
<keyword evidence="9" id="KW-1185">Reference proteome</keyword>
<dbReference type="GO" id="GO:0016055">
    <property type="term" value="P:Wnt signaling pathway"/>
    <property type="evidence" value="ECO:0007669"/>
    <property type="project" value="UniProtKB-KW"/>
</dbReference>
<comment type="similarity">
    <text evidence="2">Belongs to the MESD family.</text>
</comment>
<evidence type="ECO:0000256" key="4">
    <source>
        <dbReference type="ARBA" id="ARBA00022729"/>
    </source>
</evidence>